<gene>
    <name evidence="8" type="ORF">P3H78_11660</name>
</gene>
<keyword evidence="9" id="KW-1185">Reference proteome</keyword>
<reference evidence="8 9" key="1">
    <citation type="submission" date="2023-03" db="EMBL/GenBank/DDBJ databases">
        <title>Draft genome sequence of Streptomyces sp. K1PA1 isolated from peat swamp forest in Thailand.</title>
        <authorList>
            <person name="Klaysubun C."/>
            <person name="Duangmal K."/>
        </authorList>
    </citation>
    <scope>NUCLEOTIDE SEQUENCE [LARGE SCALE GENOMIC DNA]</scope>
    <source>
        <strain evidence="8 9">K1PA1</strain>
    </source>
</reference>
<dbReference type="Pfam" id="PF00892">
    <property type="entry name" value="EamA"/>
    <property type="match status" value="1"/>
</dbReference>
<comment type="caution">
    <text evidence="8">The sequence shown here is derived from an EMBL/GenBank/DDBJ whole genome shotgun (WGS) entry which is preliminary data.</text>
</comment>
<evidence type="ECO:0000256" key="1">
    <source>
        <dbReference type="ARBA" id="ARBA00004141"/>
    </source>
</evidence>
<sequence>MVFAPWQANGLPRGGTLAMLGAAARYAVGFASTGRRPTGRGSDPPALSAAQFLAATALTVPLPAAGARRPRASPVRAVLAVTVLGVFSTGLTFSLGCRLIADEGATGTATVGYLLPVVPVSRGSTVLDEPVGARVTVGAAVFLAGVAAARWRQRPPAPSATAGPPDSQDPAHATAPRELTARER</sequence>
<keyword evidence="3" id="KW-0812">Transmembrane</keyword>
<dbReference type="PANTHER" id="PTHR32322">
    <property type="entry name" value="INNER MEMBRANE TRANSPORTER"/>
    <property type="match status" value="1"/>
</dbReference>
<protein>
    <submittedName>
        <fullName evidence="8">DMT family transporter</fullName>
    </submittedName>
</protein>
<comment type="similarity">
    <text evidence="2">Belongs to the EamA transporter family.</text>
</comment>
<evidence type="ECO:0000313" key="9">
    <source>
        <dbReference type="Proteomes" id="UP001221150"/>
    </source>
</evidence>
<dbReference type="EMBL" id="JARJBB010000005">
    <property type="protein sequence ID" value="MDF3299280.1"/>
    <property type="molecule type" value="Genomic_DNA"/>
</dbReference>
<dbReference type="RefSeq" id="WP_276108841.1">
    <property type="nucleotide sequence ID" value="NZ_JARJBB010000005.1"/>
</dbReference>
<evidence type="ECO:0000313" key="8">
    <source>
        <dbReference type="EMBL" id="MDF3299280.1"/>
    </source>
</evidence>
<keyword evidence="5" id="KW-0472">Membrane</keyword>
<proteinExistence type="inferred from homology"/>
<evidence type="ECO:0000256" key="6">
    <source>
        <dbReference type="SAM" id="MobiDB-lite"/>
    </source>
</evidence>
<dbReference type="PANTHER" id="PTHR32322:SF9">
    <property type="entry name" value="AMINO-ACID METABOLITE EFFLUX PUMP-RELATED"/>
    <property type="match status" value="1"/>
</dbReference>
<evidence type="ECO:0000256" key="5">
    <source>
        <dbReference type="ARBA" id="ARBA00023136"/>
    </source>
</evidence>
<feature type="domain" description="EamA" evidence="7">
    <location>
        <begin position="15"/>
        <end position="147"/>
    </location>
</feature>
<comment type="subcellular location">
    <subcellularLocation>
        <location evidence="1">Membrane</location>
        <topology evidence="1">Multi-pass membrane protein</topology>
    </subcellularLocation>
</comment>
<accession>A0ABT6A3P6</accession>
<evidence type="ECO:0000256" key="4">
    <source>
        <dbReference type="ARBA" id="ARBA00022989"/>
    </source>
</evidence>
<evidence type="ECO:0000256" key="3">
    <source>
        <dbReference type="ARBA" id="ARBA00022692"/>
    </source>
</evidence>
<dbReference type="SUPFAM" id="SSF103481">
    <property type="entry name" value="Multidrug resistance efflux transporter EmrE"/>
    <property type="match status" value="1"/>
</dbReference>
<feature type="region of interest" description="Disordered" evidence="6">
    <location>
        <begin position="153"/>
        <end position="184"/>
    </location>
</feature>
<dbReference type="Proteomes" id="UP001221150">
    <property type="component" value="Unassembled WGS sequence"/>
</dbReference>
<dbReference type="InterPro" id="IPR050638">
    <property type="entry name" value="AA-Vitamin_Transporters"/>
</dbReference>
<dbReference type="InterPro" id="IPR037185">
    <property type="entry name" value="EmrE-like"/>
</dbReference>
<dbReference type="InterPro" id="IPR000620">
    <property type="entry name" value="EamA_dom"/>
</dbReference>
<name>A0ABT6A3P6_9ACTN</name>
<evidence type="ECO:0000259" key="7">
    <source>
        <dbReference type="Pfam" id="PF00892"/>
    </source>
</evidence>
<keyword evidence="4" id="KW-1133">Transmembrane helix</keyword>
<evidence type="ECO:0000256" key="2">
    <source>
        <dbReference type="ARBA" id="ARBA00007362"/>
    </source>
</evidence>
<organism evidence="8 9">
    <name type="scientific">Streptomyces tropicalis</name>
    <dbReference type="NCBI Taxonomy" id="3034234"/>
    <lineage>
        <taxon>Bacteria</taxon>
        <taxon>Bacillati</taxon>
        <taxon>Actinomycetota</taxon>
        <taxon>Actinomycetes</taxon>
        <taxon>Kitasatosporales</taxon>
        <taxon>Streptomycetaceae</taxon>
        <taxon>Streptomyces</taxon>
    </lineage>
</organism>